<keyword evidence="2" id="KW-0813">Transport</keyword>
<feature type="transmembrane region" description="Helical" evidence="6">
    <location>
        <begin position="223"/>
        <end position="246"/>
    </location>
</feature>
<dbReference type="Pfam" id="PF07690">
    <property type="entry name" value="MFS_1"/>
    <property type="match status" value="1"/>
</dbReference>
<dbReference type="Gene3D" id="1.20.1250.20">
    <property type="entry name" value="MFS general substrate transporter like domains"/>
    <property type="match status" value="2"/>
</dbReference>
<feature type="transmembrane region" description="Helical" evidence="6">
    <location>
        <begin position="142"/>
        <end position="162"/>
    </location>
</feature>
<comment type="caution">
    <text evidence="7">The sequence shown here is derived from an EMBL/GenBank/DDBJ whole genome shotgun (WGS) entry which is preliminary data.</text>
</comment>
<dbReference type="Proteomes" id="UP000634136">
    <property type="component" value="Unassembled WGS sequence"/>
</dbReference>
<evidence type="ECO:0000256" key="1">
    <source>
        <dbReference type="ARBA" id="ARBA00004141"/>
    </source>
</evidence>
<evidence type="ECO:0000256" key="4">
    <source>
        <dbReference type="ARBA" id="ARBA00022989"/>
    </source>
</evidence>
<proteinExistence type="predicted"/>
<dbReference type="GO" id="GO:0016020">
    <property type="term" value="C:membrane"/>
    <property type="evidence" value="ECO:0007669"/>
    <property type="project" value="UniProtKB-SubCell"/>
</dbReference>
<dbReference type="PANTHER" id="PTHR23504">
    <property type="entry name" value="MAJOR FACILITATOR SUPERFAMILY DOMAIN-CONTAINING PROTEIN 10"/>
    <property type="match status" value="1"/>
</dbReference>
<evidence type="ECO:0000256" key="6">
    <source>
        <dbReference type="SAM" id="Phobius"/>
    </source>
</evidence>
<evidence type="ECO:0000256" key="3">
    <source>
        <dbReference type="ARBA" id="ARBA00022692"/>
    </source>
</evidence>
<dbReference type="SUPFAM" id="SSF103473">
    <property type="entry name" value="MFS general substrate transporter"/>
    <property type="match status" value="1"/>
</dbReference>
<gene>
    <name evidence="7" type="ORF">G2W53_025823</name>
</gene>
<evidence type="ECO:0000256" key="5">
    <source>
        <dbReference type="ARBA" id="ARBA00023136"/>
    </source>
</evidence>
<name>A0A834WGW1_9FABA</name>
<dbReference type="PANTHER" id="PTHR23504:SF108">
    <property type="entry name" value="OS11G0151500 PROTEIN"/>
    <property type="match status" value="1"/>
</dbReference>
<feature type="transmembrane region" description="Helical" evidence="6">
    <location>
        <begin position="105"/>
        <end position="130"/>
    </location>
</feature>
<dbReference type="InterPro" id="IPR011701">
    <property type="entry name" value="MFS"/>
</dbReference>
<sequence>MRELRPLVHLLFPFFIHGIAEEMAVSVLVDFTTAALCPTTSTCSKAIYIVGLQQTVVGIFKMVVLPLMGQLADEYGRKPFLLLTFSASIFPFAVIAWNQSEEFVYAYYVLRTISYIITQGTTYCIMFAYVADIVSDGKRAAVFSFFTGLHSASEFVGDALARFLPEKYIFGVSTGLLIFCTVYIQMFLRETLIIPPRRSNENSGCFPKILLLPLINPLVGEKVILCFALLASVAYALLYGLAWAPWTYAIISKASSSTNQGKAQGLIAGVQSIAHLLSPLVMSPLTSWFLSTNAPFKCKGFSLICASISMMISLCFACLLNPESCSANDNEDDPETPLLGNNGLN</sequence>
<evidence type="ECO:0000313" key="7">
    <source>
        <dbReference type="EMBL" id="KAF7820368.1"/>
    </source>
</evidence>
<accession>A0A834WGW1</accession>
<reference evidence="7" key="1">
    <citation type="submission" date="2020-09" db="EMBL/GenBank/DDBJ databases">
        <title>Genome-Enabled Discovery of Anthraquinone Biosynthesis in Senna tora.</title>
        <authorList>
            <person name="Kang S.-H."/>
            <person name="Pandey R.P."/>
            <person name="Lee C.-M."/>
            <person name="Sim J.-S."/>
            <person name="Jeong J.-T."/>
            <person name="Choi B.-S."/>
            <person name="Jung M."/>
            <person name="Ginzburg D."/>
            <person name="Zhao K."/>
            <person name="Won S.Y."/>
            <person name="Oh T.-J."/>
            <person name="Yu Y."/>
            <person name="Kim N.-H."/>
            <person name="Lee O.R."/>
            <person name="Lee T.-H."/>
            <person name="Bashyal P."/>
            <person name="Kim T.-S."/>
            <person name="Lee W.-H."/>
            <person name="Kawkins C."/>
            <person name="Kim C.-K."/>
            <person name="Kim J.S."/>
            <person name="Ahn B.O."/>
            <person name="Rhee S.Y."/>
            <person name="Sohng J.K."/>
        </authorList>
    </citation>
    <scope>NUCLEOTIDE SEQUENCE</scope>
    <source>
        <tissue evidence="7">Leaf</tissue>
    </source>
</reference>
<evidence type="ECO:0000313" key="8">
    <source>
        <dbReference type="Proteomes" id="UP000634136"/>
    </source>
</evidence>
<keyword evidence="5 6" id="KW-0472">Membrane</keyword>
<dbReference type="OrthoDB" id="419616at2759"/>
<feature type="transmembrane region" description="Helical" evidence="6">
    <location>
        <begin position="168"/>
        <end position="188"/>
    </location>
</feature>
<dbReference type="EMBL" id="JAAIUW010000008">
    <property type="protein sequence ID" value="KAF7820368.1"/>
    <property type="molecule type" value="Genomic_DNA"/>
</dbReference>
<dbReference type="AlphaFoldDB" id="A0A834WGW1"/>
<dbReference type="GO" id="GO:0022857">
    <property type="term" value="F:transmembrane transporter activity"/>
    <property type="evidence" value="ECO:0007669"/>
    <property type="project" value="InterPro"/>
</dbReference>
<feature type="transmembrane region" description="Helical" evidence="6">
    <location>
        <begin position="266"/>
        <end position="289"/>
    </location>
</feature>
<feature type="transmembrane region" description="Helical" evidence="6">
    <location>
        <begin position="80"/>
        <end position="99"/>
    </location>
</feature>
<organism evidence="7 8">
    <name type="scientific">Senna tora</name>
    <dbReference type="NCBI Taxonomy" id="362788"/>
    <lineage>
        <taxon>Eukaryota</taxon>
        <taxon>Viridiplantae</taxon>
        <taxon>Streptophyta</taxon>
        <taxon>Embryophyta</taxon>
        <taxon>Tracheophyta</taxon>
        <taxon>Spermatophyta</taxon>
        <taxon>Magnoliopsida</taxon>
        <taxon>eudicotyledons</taxon>
        <taxon>Gunneridae</taxon>
        <taxon>Pentapetalae</taxon>
        <taxon>rosids</taxon>
        <taxon>fabids</taxon>
        <taxon>Fabales</taxon>
        <taxon>Fabaceae</taxon>
        <taxon>Caesalpinioideae</taxon>
        <taxon>Cassia clade</taxon>
        <taxon>Senna</taxon>
    </lineage>
</organism>
<feature type="transmembrane region" description="Helical" evidence="6">
    <location>
        <begin position="48"/>
        <end position="68"/>
    </location>
</feature>
<evidence type="ECO:0000256" key="2">
    <source>
        <dbReference type="ARBA" id="ARBA00022448"/>
    </source>
</evidence>
<keyword evidence="3 6" id="KW-0812">Transmembrane</keyword>
<dbReference type="InterPro" id="IPR036259">
    <property type="entry name" value="MFS_trans_sf"/>
</dbReference>
<keyword evidence="8" id="KW-1185">Reference proteome</keyword>
<comment type="subcellular location">
    <subcellularLocation>
        <location evidence="1">Membrane</location>
        <topology evidence="1">Multi-pass membrane protein</topology>
    </subcellularLocation>
</comment>
<feature type="transmembrane region" description="Helical" evidence="6">
    <location>
        <begin position="301"/>
        <end position="322"/>
    </location>
</feature>
<protein>
    <submittedName>
        <fullName evidence="7">Hippocampus abundant transcript-like protein 1 isoform X2</fullName>
    </submittedName>
</protein>
<keyword evidence="4 6" id="KW-1133">Transmembrane helix</keyword>